<dbReference type="AlphaFoldDB" id="A0A508X1H7"/>
<accession>A0A508X1H7</accession>
<proteinExistence type="predicted"/>
<evidence type="ECO:0000313" key="1">
    <source>
        <dbReference type="EMBL" id="VTZ63347.1"/>
    </source>
</evidence>
<name>A0A508X1H7_9HYPH</name>
<reference evidence="1" key="1">
    <citation type="submission" date="2019-06" db="EMBL/GenBank/DDBJ databases">
        <authorList>
            <person name="Le Quere A."/>
            <person name="Colella S."/>
        </authorList>
    </citation>
    <scope>NUCLEOTIDE SEQUENCE</scope>
    <source>
        <strain evidence="1">EmedicaeMD41</strain>
    </source>
</reference>
<sequence length="343" mass="38514">MMSRNRFRDPCIRCPCEGEAFRPASVEEIRIADANDIESRIQEWSRHAVEHSARDKDVAGGVEGRHRSVLVIGRGEYRVSLPLLLLRVSEDGKLRPADDVGIMRLLHRHQAAQPFGSGDLVIVDEGNGTDIGEEVEGGRQPGVAGMCMPEAPRDGDDAIEGMAAEEVLRRLRTGKPLCVVFDDDGRQGDVRPLRDDGLQRLDYMMGTPERRHDHDELDVGRIFQFRLEVDETVLAVRRHRQSLFVFKSNYYNNLSEQRLNGKTAFRMKSLRPGSVLQKPESPAWPIRILLFRKGLHVGWRGLLPVQGTTTRRTGSTSLRPGHLQLCVWNSIGRMQAIAGCGLN</sequence>
<protein>
    <submittedName>
        <fullName evidence="1">Uncharacterized protein</fullName>
    </submittedName>
</protein>
<organism evidence="1">
    <name type="scientific">Sinorhizobium medicae</name>
    <dbReference type="NCBI Taxonomy" id="110321"/>
    <lineage>
        <taxon>Bacteria</taxon>
        <taxon>Pseudomonadati</taxon>
        <taxon>Pseudomonadota</taxon>
        <taxon>Alphaproteobacteria</taxon>
        <taxon>Hyphomicrobiales</taxon>
        <taxon>Rhizobiaceae</taxon>
        <taxon>Sinorhizobium/Ensifer group</taxon>
        <taxon>Sinorhizobium</taxon>
    </lineage>
</organism>
<dbReference type="EMBL" id="CABFNB010000117">
    <property type="protein sequence ID" value="VTZ63347.1"/>
    <property type="molecule type" value="Genomic_DNA"/>
</dbReference>
<gene>
    <name evidence="1" type="ORF">EMEDMD4_50024</name>
</gene>
<dbReference type="Proteomes" id="UP000507954">
    <property type="component" value="Unassembled WGS sequence"/>
</dbReference>